<proteinExistence type="predicted"/>
<reference evidence="2" key="1">
    <citation type="journal article" date="2009" name="Rice">
        <title>De Novo Next Generation Sequencing of Plant Genomes.</title>
        <authorList>
            <person name="Rounsley S."/>
            <person name="Marri P.R."/>
            <person name="Yu Y."/>
            <person name="He R."/>
            <person name="Sisneros N."/>
            <person name="Goicoechea J.L."/>
            <person name="Lee S.J."/>
            <person name="Angelova A."/>
            <person name="Kudrna D."/>
            <person name="Luo M."/>
            <person name="Affourtit J."/>
            <person name="Desany B."/>
            <person name="Knight J."/>
            <person name="Niazi F."/>
            <person name="Egholm M."/>
            <person name="Wing R.A."/>
        </authorList>
    </citation>
    <scope>NUCLEOTIDE SEQUENCE [LARGE SCALE GENOMIC DNA]</scope>
    <source>
        <strain evidence="2">cv. IRGC 105608</strain>
    </source>
</reference>
<accession>A0A0D3EYE8</accession>
<dbReference type="AlphaFoldDB" id="A0A0D3EYE8"/>
<protein>
    <submittedName>
        <fullName evidence="2">Uncharacterized protein</fullName>
    </submittedName>
</protein>
<dbReference type="EnsemblPlants" id="OBART01G43250.1">
    <property type="protein sequence ID" value="OBART01G43250.1"/>
    <property type="gene ID" value="OBART01G43250"/>
</dbReference>
<dbReference type="Gramene" id="OBART01G43250.1">
    <property type="protein sequence ID" value="OBART01G43250.1"/>
    <property type="gene ID" value="OBART01G43250"/>
</dbReference>
<evidence type="ECO:0000313" key="3">
    <source>
        <dbReference type="Proteomes" id="UP000026960"/>
    </source>
</evidence>
<keyword evidence="3" id="KW-1185">Reference proteome</keyword>
<feature type="region of interest" description="Disordered" evidence="1">
    <location>
        <begin position="1"/>
        <end position="42"/>
    </location>
</feature>
<feature type="compositionally biased region" description="Polar residues" evidence="1">
    <location>
        <begin position="9"/>
        <end position="26"/>
    </location>
</feature>
<reference evidence="2" key="2">
    <citation type="submission" date="2015-03" db="UniProtKB">
        <authorList>
            <consortium name="EnsemblPlants"/>
        </authorList>
    </citation>
    <scope>IDENTIFICATION</scope>
</reference>
<evidence type="ECO:0000313" key="2">
    <source>
        <dbReference type="EnsemblPlants" id="OBART01G43250.1"/>
    </source>
</evidence>
<dbReference type="PaxDb" id="65489-OBART01G43250.1"/>
<dbReference type="HOGENOM" id="CLU_1063086_0_0_1"/>
<dbReference type="Proteomes" id="UP000026960">
    <property type="component" value="Chromosome 1"/>
</dbReference>
<evidence type="ECO:0000256" key="1">
    <source>
        <dbReference type="SAM" id="MobiDB-lite"/>
    </source>
</evidence>
<name>A0A0D3EYE8_9ORYZ</name>
<organism evidence="2">
    <name type="scientific">Oryza barthii</name>
    <dbReference type="NCBI Taxonomy" id="65489"/>
    <lineage>
        <taxon>Eukaryota</taxon>
        <taxon>Viridiplantae</taxon>
        <taxon>Streptophyta</taxon>
        <taxon>Embryophyta</taxon>
        <taxon>Tracheophyta</taxon>
        <taxon>Spermatophyta</taxon>
        <taxon>Magnoliopsida</taxon>
        <taxon>Liliopsida</taxon>
        <taxon>Poales</taxon>
        <taxon>Poaceae</taxon>
        <taxon>BOP clade</taxon>
        <taxon>Oryzoideae</taxon>
        <taxon>Oryzeae</taxon>
        <taxon>Oryzinae</taxon>
        <taxon>Oryza</taxon>
    </lineage>
</organism>
<sequence>MERKPALQRRTQAQRGGSLSPNSLINSRVPPTPPPHDHERGRAMPCRAVRNGCICMLSHLDWINPTVTLTSDHRLLFSAGWISDKSNNQFRTNHGHHYQHIRIEIIADALKIKLDPPFDDTEMPSGERPDGAALAAATTLDFRRKRRRLDLPPVEPTVLPHFLSVKWIHLGLEDREEALAVGALLEVALEDGPHYLLLDLAFWVAQALALVTGGLDLEVSWGPAFMSSAAAACSRIVVGHCWGVQARVAHRHPSDTTLTLPT</sequence>